<name>G0QP56_ICHMU</name>
<dbReference type="RefSeq" id="XP_004036972.1">
    <property type="nucleotide sequence ID" value="XM_004036924.1"/>
</dbReference>
<feature type="region of interest" description="Disordered" evidence="1">
    <location>
        <begin position="27"/>
        <end position="52"/>
    </location>
</feature>
<protein>
    <submittedName>
        <fullName evidence="2">Uncharacterized protein</fullName>
    </submittedName>
</protein>
<gene>
    <name evidence="2" type="ORF">IMG5_064410</name>
</gene>
<evidence type="ECO:0000313" key="3">
    <source>
        <dbReference type="Proteomes" id="UP000008983"/>
    </source>
</evidence>
<reference evidence="2 3" key="1">
    <citation type="submission" date="2011-07" db="EMBL/GenBank/DDBJ databases">
        <authorList>
            <person name="Coyne R."/>
            <person name="Brami D."/>
            <person name="Johnson J."/>
            <person name="Hostetler J."/>
            <person name="Hannick L."/>
            <person name="Clark T."/>
            <person name="Cassidy-Hanley D."/>
            <person name="Inman J."/>
        </authorList>
    </citation>
    <scope>NUCLEOTIDE SEQUENCE [LARGE SCALE GENOMIC DNA]</scope>
    <source>
        <strain evidence="2 3">G5</strain>
    </source>
</reference>
<sequence length="94" mass="11038">MKVRELIFYKNLRLDKLSKEKIFGIDITDENNSPQNNDINNTSNNNNYDKDNLKKEKINSVNGKVIVQDPLKGNLIMTVEEYQNVYMKNPQNFE</sequence>
<accession>G0QP56</accession>
<dbReference type="EMBL" id="GL983527">
    <property type="protein sequence ID" value="EGR32986.1"/>
    <property type="molecule type" value="Genomic_DNA"/>
</dbReference>
<evidence type="ECO:0000313" key="2">
    <source>
        <dbReference type="EMBL" id="EGR32986.1"/>
    </source>
</evidence>
<dbReference type="GeneID" id="14909168"/>
<dbReference type="OrthoDB" id="286106at2759"/>
<dbReference type="InParanoid" id="G0QP56"/>
<dbReference type="Proteomes" id="UP000008983">
    <property type="component" value="Unassembled WGS sequence"/>
</dbReference>
<organism evidence="2 3">
    <name type="scientific">Ichthyophthirius multifiliis</name>
    <name type="common">White spot disease agent</name>
    <name type="synonym">Ich</name>
    <dbReference type="NCBI Taxonomy" id="5932"/>
    <lineage>
        <taxon>Eukaryota</taxon>
        <taxon>Sar</taxon>
        <taxon>Alveolata</taxon>
        <taxon>Ciliophora</taxon>
        <taxon>Intramacronucleata</taxon>
        <taxon>Oligohymenophorea</taxon>
        <taxon>Hymenostomatida</taxon>
        <taxon>Ophryoglenina</taxon>
        <taxon>Ichthyophthirius</taxon>
    </lineage>
</organism>
<keyword evidence="3" id="KW-1185">Reference proteome</keyword>
<dbReference type="AlphaFoldDB" id="G0QP56"/>
<feature type="compositionally biased region" description="Low complexity" evidence="1">
    <location>
        <begin position="30"/>
        <end position="47"/>
    </location>
</feature>
<proteinExistence type="predicted"/>
<evidence type="ECO:0000256" key="1">
    <source>
        <dbReference type="SAM" id="MobiDB-lite"/>
    </source>
</evidence>